<dbReference type="GO" id="GO:0055129">
    <property type="term" value="P:L-proline biosynthetic process"/>
    <property type="evidence" value="ECO:0007669"/>
    <property type="project" value="UniProtKB-UniRule"/>
</dbReference>
<dbReference type="InterPro" id="IPR036393">
    <property type="entry name" value="AceGlu_kinase-like_sf"/>
</dbReference>
<evidence type="ECO:0000256" key="5">
    <source>
        <dbReference type="ARBA" id="ARBA00022741"/>
    </source>
</evidence>
<dbReference type="SUPFAM" id="SSF53633">
    <property type="entry name" value="Carbamate kinase-like"/>
    <property type="match status" value="1"/>
</dbReference>
<feature type="binding site" evidence="8">
    <location>
        <position position="177"/>
    </location>
    <ligand>
        <name>substrate</name>
    </ligand>
</feature>
<feature type="region of interest" description="Disordered" evidence="9">
    <location>
        <begin position="1"/>
        <end position="27"/>
    </location>
</feature>
<comment type="similarity">
    <text evidence="8">Belongs to the glutamate 5-kinase family.</text>
</comment>
<dbReference type="EC" id="2.7.2.11" evidence="8"/>
<keyword evidence="1 8" id="KW-0963">Cytoplasm</keyword>
<comment type="function">
    <text evidence="8">Catalyzes the transfer of a phosphate group to glutamate to form L-glutamate 5-phosphate.</text>
</comment>
<dbReference type="InterPro" id="IPR036974">
    <property type="entry name" value="PUA_sf"/>
</dbReference>
<feature type="binding site" evidence="8">
    <location>
        <position position="191"/>
    </location>
    <ligand>
        <name>substrate</name>
    </ligand>
</feature>
<evidence type="ECO:0000313" key="12">
    <source>
        <dbReference type="Proteomes" id="UP000319130"/>
    </source>
</evidence>
<keyword evidence="2 8" id="KW-0028">Amino-acid biosynthesis</keyword>
<dbReference type="HAMAP" id="MF_00456">
    <property type="entry name" value="ProB"/>
    <property type="match status" value="1"/>
</dbReference>
<dbReference type="NCBIfam" id="TIGR01027">
    <property type="entry name" value="proB"/>
    <property type="match status" value="1"/>
</dbReference>
<evidence type="ECO:0000259" key="10">
    <source>
        <dbReference type="SMART" id="SM00359"/>
    </source>
</evidence>
<comment type="caution">
    <text evidence="11">The sequence shown here is derived from an EMBL/GenBank/DDBJ whole genome shotgun (WGS) entry which is preliminary data.</text>
</comment>
<evidence type="ECO:0000256" key="7">
    <source>
        <dbReference type="ARBA" id="ARBA00022840"/>
    </source>
</evidence>
<feature type="binding site" evidence="8">
    <location>
        <position position="49"/>
    </location>
    <ligand>
        <name>ATP</name>
        <dbReference type="ChEBI" id="CHEBI:30616"/>
    </ligand>
</feature>
<dbReference type="CDD" id="cd21157">
    <property type="entry name" value="PUA_G5K"/>
    <property type="match status" value="1"/>
</dbReference>
<dbReference type="GO" id="GO:0005829">
    <property type="term" value="C:cytosol"/>
    <property type="evidence" value="ECO:0007669"/>
    <property type="project" value="TreeGrafter"/>
</dbReference>
<evidence type="ECO:0000256" key="9">
    <source>
        <dbReference type="SAM" id="MobiDB-lite"/>
    </source>
</evidence>
<dbReference type="Proteomes" id="UP000319130">
    <property type="component" value="Unassembled WGS sequence"/>
</dbReference>
<dbReference type="InterPro" id="IPR001057">
    <property type="entry name" value="Glu/AcGlu_kinase"/>
</dbReference>
<dbReference type="InterPro" id="IPR005715">
    <property type="entry name" value="Glu_5kinase/COase_Synthase"/>
</dbReference>
<dbReference type="GO" id="GO:0005524">
    <property type="term" value="F:ATP binding"/>
    <property type="evidence" value="ECO:0007669"/>
    <property type="project" value="UniProtKB-KW"/>
</dbReference>
<feature type="domain" description="PUA" evidence="10">
    <location>
        <begin position="316"/>
        <end position="393"/>
    </location>
</feature>
<dbReference type="InterPro" id="IPR011529">
    <property type="entry name" value="Glu_5kinase"/>
</dbReference>
<keyword evidence="7 8" id="KW-0067">ATP-binding</keyword>
<dbReference type="InterPro" id="IPR015947">
    <property type="entry name" value="PUA-like_sf"/>
</dbReference>
<organism evidence="11 12">
    <name type="scientific">Aerophobetes bacterium</name>
    <dbReference type="NCBI Taxonomy" id="2030807"/>
    <lineage>
        <taxon>Bacteria</taxon>
        <taxon>Candidatus Aerophobota</taxon>
    </lineage>
</organism>
<dbReference type="PANTHER" id="PTHR43654:SF1">
    <property type="entry name" value="ISOPENTENYL PHOSPHATE KINASE"/>
    <property type="match status" value="1"/>
</dbReference>
<dbReference type="PROSITE" id="PS50890">
    <property type="entry name" value="PUA"/>
    <property type="match status" value="1"/>
</dbReference>
<evidence type="ECO:0000256" key="1">
    <source>
        <dbReference type="ARBA" id="ARBA00022490"/>
    </source>
</evidence>
<comment type="pathway">
    <text evidence="8">Amino-acid biosynthesis; L-proline biosynthesis; L-glutamate 5-semialdehyde from L-glutamate: step 1/2.</text>
</comment>
<evidence type="ECO:0000256" key="2">
    <source>
        <dbReference type="ARBA" id="ARBA00022605"/>
    </source>
</evidence>
<evidence type="ECO:0000256" key="8">
    <source>
        <dbReference type="HAMAP-Rule" id="MF_00456"/>
    </source>
</evidence>
<comment type="caution">
    <text evidence="8">Lacks conserved residue(s) required for the propagation of feature annotation.</text>
</comment>
<keyword evidence="4 8" id="KW-0808">Transferase</keyword>
<evidence type="ECO:0000256" key="6">
    <source>
        <dbReference type="ARBA" id="ARBA00022777"/>
    </source>
</evidence>
<dbReference type="Gene3D" id="2.30.130.10">
    <property type="entry name" value="PUA domain"/>
    <property type="match status" value="1"/>
</dbReference>
<feature type="compositionally biased region" description="Polar residues" evidence="9">
    <location>
        <begin position="1"/>
        <end position="10"/>
    </location>
</feature>
<protein>
    <recommendedName>
        <fullName evidence="8">Glutamate 5-kinase</fullName>
        <ecNumber evidence="8">2.7.2.11</ecNumber>
    </recommendedName>
    <alternativeName>
        <fullName evidence="8">Gamma-glutamyl kinase</fullName>
        <shortName evidence="8">GK</shortName>
    </alternativeName>
</protein>
<keyword evidence="6 8" id="KW-0418">Kinase</keyword>
<dbReference type="SMART" id="SM00359">
    <property type="entry name" value="PUA"/>
    <property type="match status" value="1"/>
</dbReference>
<dbReference type="PRINTS" id="PR00474">
    <property type="entry name" value="GLU5KINASE"/>
</dbReference>
<evidence type="ECO:0000256" key="3">
    <source>
        <dbReference type="ARBA" id="ARBA00022650"/>
    </source>
</evidence>
<accession>A0A523WBT5</accession>
<keyword evidence="5 8" id="KW-0547">Nucleotide-binding</keyword>
<dbReference type="FunFam" id="3.40.1160.10:FF:000006">
    <property type="entry name" value="Glutamate 5-kinase"/>
    <property type="match status" value="1"/>
</dbReference>
<dbReference type="SUPFAM" id="SSF88697">
    <property type="entry name" value="PUA domain-like"/>
    <property type="match status" value="1"/>
</dbReference>
<dbReference type="InterPro" id="IPR002478">
    <property type="entry name" value="PUA"/>
</dbReference>
<dbReference type="UniPathway" id="UPA00098">
    <property type="reaction ID" value="UER00359"/>
</dbReference>
<evidence type="ECO:0000313" key="11">
    <source>
        <dbReference type="EMBL" id="TET64484.1"/>
    </source>
</evidence>
<comment type="catalytic activity">
    <reaction evidence="8">
        <text>L-glutamate + ATP = L-glutamyl 5-phosphate + ADP</text>
        <dbReference type="Rhea" id="RHEA:14877"/>
        <dbReference type="ChEBI" id="CHEBI:29985"/>
        <dbReference type="ChEBI" id="CHEBI:30616"/>
        <dbReference type="ChEBI" id="CHEBI:58274"/>
        <dbReference type="ChEBI" id="CHEBI:456216"/>
        <dbReference type="EC" id="2.7.2.11"/>
    </reaction>
</comment>
<dbReference type="Gene3D" id="3.40.1160.10">
    <property type="entry name" value="Acetylglutamate kinase-like"/>
    <property type="match status" value="1"/>
</dbReference>
<gene>
    <name evidence="8 11" type="primary">proB</name>
    <name evidence="11" type="ORF">E3J48_01110</name>
</gene>
<proteinExistence type="inferred from homology"/>
<feature type="binding site" evidence="8">
    <location>
        <begin position="211"/>
        <end position="212"/>
    </location>
    <ligand>
        <name>ATP</name>
        <dbReference type="ChEBI" id="CHEBI:30616"/>
    </ligand>
</feature>
<comment type="subcellular location">
    <subcellularLocation>
        <location evidence="8">Cytoplasm</location>
    </subcellularLocation>
</comment>
<name>A0A523WBT5_UNCAE</name>
<feature type="binding site" evidence="8">
    <location>
        <position position="89"/>
    </location>
    <ligand>
        <name>substrate</name>
    </ligand>
</feature>
<dbReference type="Pfam" id="PF00696">
    <property type="entry name" value="AA_kinase"/>
    <property type="match status" value="1"/>
</dbReference>
<keyword evidence="3 8" id="KW-0641">Proline biosynthesis</keyword>
<dbReference type="EMBL" id="SOIZ01000052">
    <property type="protein sequence ID" value="TET64484.1"/>
    <property type="molecule type" value="Genomic_DNA"/>
</dbReference>
<dbReference type="GO" id="GO:0004349">
    <property type="term" value="F:glutamate 5-kinase activity"/>
    <property type="evidence" value="ECO:0007669"/>
    <property type="project" value="UniProtKB-UniRule"/>
</dbReference>
<dbReference type="PANTHER" id="PTHR43654">
    <property type="entry name" value="GLUTAMATE 5-KINASE"/>
    <property type="match status" value="1"/>
</dbReference>
<sequence length="417" mass="45596">MSRMSLQKNVPRNEQEQGSKCETQVPGRLPGAIMNRQEITKSVRKVVVKVGSAVIFDKNMGLDRQRIGSIARDVAELERSGKEVVLVTSGAIRAGLRALRGLQGDNSLGIPSKTAAAVGQCQLLRAYAEEFEQVGFQTAQILLIRSDVSHRQRGSDLRRVICQLFPLHVIPLVNENDVILKEDTRERVRENDKLASLVGAKIGADAVILLSDVEGLYTGDPSQEHSQRYSLIREITENMERQARDARGGEGKGGIWQKLQAAKAAVNSNMICMVANGRIEGVLGRIMAGEDIGTMFVPSKPQIRGPHAGSEGVLQAQIVVDQGAKKAILESGKSLLAAGIIEVRGHFPAGATVSVVSEDRQEIARGQTNYSSSQIYNLRRKHSKVVRDIYGNSAPEEIIHRNNMIIARTWTPNVFAE</sequence>
<dbReference type="InterPro" id="IPR001048">
    <property type="entry name" value="Asp/Glu/Uridylate_kinase"/>
</dbReference>
<dbReference type="AlphaFoldDB" id="A0A523WBT5"/>
<dbReference type="Pfam" id="PF01472">
    <property type="entry name" value="PUA"/>
    <property type="match status" value="1"/>
</dbReference>
<dbReference type="PIRSF" id="PIRSF000729">
    <property type="entry name" value="GK"/>
    <property type="match status" value="1"/>
</dbReference>
<dbReference type="GO" id="GO:0003723">
    <property type="term" value="F:RNA binding"/>
    <property type="evidence" value="ECO:0007669"/>
    <property type="project" value="InterPro"/>
</dbReference>
<evidence type="ECO:0000256" key="4">
    <source>
        <dbReference type="ARBA" id="ARBA00022679"/>
    </source>
</evidence>
<reference evidence="11 12" key="1">
    <citation type="submission" date="2019-03" db="EMBL/GenBank/DDBJ databases">
        <title>Metabolic potential of uncultured bacteria and archaea associated with petroleum seepage in deep-sea sediments.</title>
        <authorList>
            <person name="Dong X."/>
            <person name="Hubert C."/>
        </authorList>
    </citation>
    <scope>NUCLEOTIDE SEQUENCE [LARGE SCALE GENOMIC DNA]</scope>
    <source>
        <strain evidence="11">E29_bin52</strain>
    </source>
</reference>